<dbReference type="GO" id="GO:0015344">
    <property type="term" value="F:siderophore uptake transmembrane transporter activity"/>
    <property type="evidence" value="ECO:0007669"/>
    <property type="project" value="TreeGrafter"/>
</dbReference>
<dbReference type="Gene3D" id="2.170.130.10">
    <property type="entry name" value="TonB-dependent receptor, plug domain"/>
    <property type="match status" value="1"/>
</dbReference>
<dbReference type="InterPro" id="IPR012910">
    <property type="entry name" value="Plug_dom"/>
</dbReference>
<feature type="signal peptide" evidence="14">
    <location>
        <begin position="1"/>
        <end position="19"/>
    </location>
</feature>
<evidence type="ECO:0000256" key="6">
    <source>
        <dbReference type="ARBA" id="ARBA00022729"/>
    </source>
</evidence>
<name>A0A3N4NQD6_9FLAO</name>
<keyword evidence="9 13" id="KW-0798">TonB box</keyword>
<dbReference type="InterPro" id="IPR037066">
    <property type="entry name" value="Plug_dom_sf"/>
</dbReference>
<dbReference type="PROSITE" id="PS52016">
    <property type="entry name" value="TONB_DEPENDENT_REC_3"/>
    <property type="match status" value="1"/>
</dbReference>
<protein>
    <submittedName>
        <fullName evidence="17">TonB-dependent receptor</fullName>
    </submittedName>
</protein>
<keyword evidence="11 12" id="KW-0998">Cell outer membrane</keyword>
<dbReference type="InterPro" id="IPR008969">
    <property type="entry name" value="CarboxyPept-like_regulatory"/>
</dbReference>
<dbReference type="SUPFAM" id="SSF56935">
    <property type="entry name" value="Porins"/>
    <property type="match status" value="1"/>
</dbReference>
<keyword evidence="6 14" id="KW-0732">Signal</keyword>
<keyword evidence="4" id="KW-0410">Iron transport</keyword>
<proteinExistence type="inferred from homology"/>
<dbReference type="Pfam" id="PF00593">
    <property type="entry name" value="TonB_dep_Rec_b-barrel"/>
    <property type="match status" value="1"/>
</dbReference>
<dbReference type="Pfam" id="PF07715">
    <property type="entry name" value="Plug"/>
    <property type="match status" value="1"/>
</dbReference>
<evidence type="ECO:0000256" key="3">
    <source>
        <dbReference type="ARBA" id="ARBA00022452"/>
    </source>
</evidence>
<keyword evidence="18" id="KW-1185">Reference proteome</keyword>
<evidence type="ECO:0000256" key="2">
    <source>
        <dbReference type="ARBA" id="ARBA00022448"/>
    </source>
</evidence>
<comment type="caution">
    <text evidence="17">The sequence shown here is derived from an EMBL/GenBank/DDBJ whole genome shotgun (WGS) entry which is preliminary data.</text>
</comment>
<feature type="domain" description="TonB-dependent receptor-like beta-barrel" evidence="15">
    <location>
        <begin position="307"/>
        <end position="748"/>
    </location>
</feature>
<dbReference type="PANTHER" id="PTHR32552">
    <property type="entry name" value="FERRICHROME IRON RECEPTOR-RELATED"/>
    <property type="match status" value="1"/>
</dbReference>
<reference evidence="17 18" key="1">
    <citation type="submission" date="2018-11" db="EMBL/GenBank/DDBJ databases">
        <title>Aureibaculum marinum gen. nov., sp. nov., a member of the family Flavobacteriaceae isolated from the Bohai Sea.</title>
        <authorList>
            <person name="Ji X."/>
        </authorList>
    </citation>
    <scope>NUCLEOTIDE SEQUENCE [LARGE SCALE GENOMIC DNA]</scope>
    <source>
        <strain evidence="17 18">BH-SD17</strain>
    </source>
</reference>
<dbReference type="Pfam" id="PF13715">
    <property type="entry name" value="CarbopepD_reg_2"/>
    <property type="match status" value="1"/>
</dbReference>
<evidence type="ECO:0000259" key="16">
    <source>
        <dbReference type="Pfam" id="PF07715"/>
    </source>
</evidence>
<accession>A0A3N4NQD6</accession>
<evidence type="ECO:0000256" key="14">
    <source>
        <dbReference type="SAM" id="SignalP"/>
    </source>
</evidence>
<keyword evidence="17" id="KW-0675">Receptor</keyword>
<dbReference type="Proteomes" id="UP000270856">
    <property type="component" value="Unassembled WGS sequence"/>
</dbReference>
<evidence type="ECO:0000313" key="18">
    <source>
        <dbReference type="Proteomes" id="UP000270856"/>
    </source>
</evidence>
<evidence type="ECO:0000313" key="17">
    <source>
        <dbReference type="EMBL" id="RPD96718.1"/>
    </source>
</evidence>
<dbReference type="SUPFAM" id="SSF49464">
    <property type="entry name" value="Carboxypeptidase regulatory domain-like"/>
    <property type="match status" value="1"/>
</dbReference>
<dbReference type="OrthoDB" id="9761152at2"/>
<evidence type="ECO:0000256" key="1">
    <source>
        <dbReference type="ARBA" id="ARBA00004571"/>
    </source>
</evidence>
<comment type="subcellular location">
    <subcellularLocation>
        <location evidence="1 12">Cell outer membrane</location>
        <topology evidence="1 12">Multi-pass membrane protein</topology>
    </subcellularLocation>
</comment>
<dbReference type="InterPro" id="IPR039426">
    <property type="entry name" value="TonB-dep_rcpt-like"/>
</dbReference>
<keyword evidence="10 12" id="KW-0472">Membrane</keyword>
<dbReference type="InterPro" id="IPR000531">
    <property type="entry name" value="Beta-barrel_TonB"/>
</dbReference>
<keyword evidence="8" id="KW-0406">Ion transport</keyword>
<feature type="domain" description="TonB-dependent receptor plug" evidence="16">
    <location>
        <begin position="115"/>
        <end position="221"/>
    </location>
</feature>
<dbReference type="RefSeq" id="WP_123898138.1">
    <property type="nucleotide sequence ID" value="NZ_RPFJ01000011.1"/>
</dbReference>
<evidence type="ECO:0000259" key="15">
    <source>
        <dbReference type="Pfam" id="PF00593"/>
    </source>
</evidence>
<evidence type="ECO:0000256" key="12">
    <source>
        <dbReference type="PROSITE-ProRule" id="PRU01360"/>
    </source>
</evidence>
<evidence type="ECO:0000256" key="5">
    <source>
        <dbReference type="ARBA" id="ARBA00022692"/>
    </source>
</evidence>
<gene>
    <name evidence="17" type="ORF">EGM88_10180</name>
</gene>
<dbReference type="InterPro" id="IPR036942">
    <property type="entry name" value="Beta-barrel_TonB_sf"/>
</dbReference>
<dbReference type="GO" id="GO:0009279">
    <property type="term" value="C:cell outer membrane"/>
    <property type="evidence" value="ECO:0007669"/>
    <property type="project" value="UniProtKB-SubCell"/>
</dbReference>
<evidence type="ECO:0000256" key="4">
    <source>
        <dbReference type="ARBA" id="ARBA00022496"/>
    </source>
</evidence>
<evidence type="ECO:0000256" key="9">
    <source>
        <dbReference type="ARBA" id="ARBA00023077"/>
    </source>
</evidence>
<keyword evidence="5 12" id="KW-0812">Transmembrane</keyword>
<dbReference type="PANTHER" id="PTHR32552:SF68">
    <property type="entry name" value="FERRICHROME OUTER MEMBRANE TRANSPORTER_PHAGE RECEPTOR"/>
    <property type="match status" value="1"/>
</dbReference>
<keyword evidence="7" id="KW-0408">Iron</keyword>
<evidence type="ECO:0000256" key="8">
    <source>
        <dbReference type="ARBA" id="ARBA00023065"/>
    </source>
</evidence>
<keyword evidence="2 12" id="KW-0813">Transport</keyword>
<dbReference type="Gene3D" id="2.60.40.1120">
    <property type="entry name" value="Carboxypeptidase-like, regulatory domain"/>
    <property type="match status" value="1"/>
</dbReference>
<dbReference type="AlphaFoldDB" id="A0A3N4NQD6"/>
<keyword evidence="3 12" id="KW-1134">Transmembrane beta strand</keyword>
<evidence type="ECO:0000256" key="13">
    <source>
        <dbReference type="RuleBase" id="RU003357"/>
    </source>
</evidence>
<evidence type="ECO:0000256" key="7">
    <source>
        <dbReference type="ARBA" id="ARBA00023004"/>
    </source>
</evidence>
<evidence type="ECO:0000256" key="11">
    <source>
        <dbReference type="ARBA" id="ARBA00023237"/>
    </source>
</evidence>
<organism evidence="17 18">
    <name type="scientific">Aureibaculum marinum</name>
    <dbReference type="NCBI Taxonomy" id="2487930"/>
    <lineage>
        <taxon>Bacteria</taxon>
        <taxon>Pseudomonadati</taxon>
        <taxon>Bacteroidota</taxon>
        <taxon>Flavobacteriia</taxon>
        <taxon>Flavobacteriales</taxon>
        <taxon>Flavobacteriaceae</taxon>
        <taxon>Aureibaculum</taxon>
    </lineage>
</organism>
<comment type="similarity">
    <text evidence="12 13">Belongs to the TonB-dependent receptor family.</text>
</comment>
<evidence type="ECO:0000256" key="10">
    <source>
        <dbReference type="ARBA" id="ARBA00023136"/>
    </source>
</evidence>
<sequence>MKNLFLFTLFFLLSICVFAQKFTISGNVIEQNGEPLPGASVLVKGTNKGTSTDFNGFYQLELDRGQYTLVFSFMGRSIEKSIFLAADKTLNVNIDQEPEMLDEVLVKAVRVEATSPITHSNLEKDEIVKRNLGQDVPILMNYMPSVVTTSDAGAGIGYTGIRVRGVSSQSTNITINGIPYNDQESLGTFWVNLPDFSSSVENLQLQRGVGTSTNGSGAFGASINVLTDAVSDVAFGEISNSFGSFNTRKHTVKFSTGLLNDHLELAGRLSQIKSDGYVDRAEANLKSYFLQAAYVDENTLLKAIVFGGHENTYLAWNGIEDLDILENNRTYNISGRYTDAEGNEQFYENEVDDYKQDHYQLHWNERISNNWSTNIGLNYTYGRGYYEQYKEDESFEDYGLNEITIGNTVINETDLIRRKWLDNDFYVVNASVNYKNNKLNITTGTSYSYYDGDHFGEIIWTQFSGDNFKNQRYYEGNGIKKDLNFFSKATYKLNENISLFADLQLRMLNYNTTGLNSDRTPLILDKDYSFFNPKAGITYLLNENNNFYFSYARANREPNKDDFEANANVKPEQLNDFELGWRYSTNKTKINTNLYYMLYNEQLVLTGALDDVGSPIRANSGESYRLGLEVDAQFQIHKQLSFQPAIALSSNKNIDYNTKLDGELVSLGKTNISFSPEIVASNALVYRPIDNLQVTLLSKYVGEQYMGNVDSERSKLKSYFVSDFNLFYEIKPKSIFKSIVISALVNNIFNKKYVSNGYYYTYDDTWSNPNQTTTIEGAGYYPQATTNFLVGVSLKF</sequence>
<feature type="chain" id="PRO_5017942394" evidence="14">
    <location>
        <begin position="20"/>
        <end position="796"/>
    </location>
</feature>
<dbReference type="Gene3D" id="2.40.170.20">
    <property type="entry name" value="TonB-dependent receptor, beta-barrel domain"/>
    <property type="match status" value="1"/>
</dbReference>
<dbReference type="EMBL" id="RPFJ01000011">
    <property type="protein sequence ID" value="RPD96718.1"/>
    <property type="molecule type" value="Genomic_DNA"/>
</dbReference>